<gene>
    <name evidence="2" type="ORF">Athens101428_730</name>
</gene>
<dbReference type="SUPFAM" id="SSF51261">
    <property type="entry name" value="Duplicated hybrid motif"/>
    <property type="match status" value="1"/>
</dbReference>
<feature type="non-terminal residue" evidence="2">
    <location>
        <position position="1"/>
    </location>
</feature>
<dbReference type="InterPro" id="IPR011055">
    <property type="entry name" value="Dup_hybrid_motif"/>
</dbReference>
<evidence type="ECO:0000313" key="2">
    <source>
        <dbReference type="EMBL" id="TSC93158.1"/>
    </source>
</evidence>
<dbReference type="Pfam" id="PF01551">
    <property type="entry name" value="Peptidase_M23"/>
    <property type="match status" value="1"/>
</dbReference>
<organism evidence="2 3">
    <name type="scientific">Candidatus Berkelbacteria bacterium Athens1014_28</name>
    <dbReference type="NCBI Taxonomy" id="2017145"/>
    <lineage>
        <taxon>Bacteria</taxon>
        <taxon>Candidatus Berkelbacteria</taxon>
    </lineage>
</organism>
<dbReference type="PANTHER" id="PTHR21666">
    <property type="entry name" value="PEPTIDASE-RELATED"/>
    <property type="match status" value="1"/>
</dbReference>
<dbReference type="GO" id="GO:0004222">
    <property type="term" value="F:metalloendopeptidase activity"/>
    <property type="evidence" value="ECO:0007669"/>
    <property type="project" value="TreeGrafter"/>
</dbReference>
<reference evidence="2 3" key="1">
    <citation type="submission" date="2017-07" db="EMBL/GenBank/DDBJ databases">
        <title>Mechanisms for carbon and nitrogen cycling indicate functional differentiation within the Candidate Phyla Radiation.</title>
        <authorList>
            <person name="Danczak R.E."/>
            <person name="Johnston M.D."/>
            <person name="Kenah C."/>
            <person name="Slattery M."/>
            <person name="Wrighton K.C."/>
            <person name="Wilkins M.J."/>
        </authorList>
    </citation>
    <scope>NUCLEOTIDE SEQUENCE [LARGE SCALE GENOMIC DNA]</scope>
    <source>
        <strain evidence="2">Athens1014_28</strain>
    </source>
</reference>
<accession>A0A554LJZ0</accession>
<dbReference type="Gene3D" id="2.70.70.10">
    <property type="entry name" value="Glucose Permease (Domain IIA)"/>
    <property type="match status" value="1"/>
</dbReference>
<dbReference type="PANTHER" id="PTHR21666:SF270">
    <property type="entry name" value="MUREIN HYDROLASE ACTIVATOR ENVC"/>
    <property type="match status" value="1"/>
</dbReference>
<dbReference type="EMBL" id="VMGN01000051">
    <property type="protein sequence ID" value="TSC93158.1"/>
    <property type="molecule type" value="Genomic_DNA"/>
</dbReference>
<evidence type="ECO:0000259" key="1">
    <source>
        <dbReference type="Pfam" id="PF01551"/>
    </source>
</evidence>
<protein>
    <recommendedName>
        <fullName evidence="1">M23ase beta-sheet core domain-containing protein</fullName>
    </recommendedName>
</protein>
<sequence>TTPVQAADVLDDHELIKTVLSLTSPEEFQKMLDQNKQQLITDIESFKTELQTDYLADSRTAGTVAKLDTVLALINAYTKPDPAKAKAIRDQLADAVKPWSVTLNPGGLIFPANGYKRSNIGSDYYTRNSSRKSHRGIDIGMPIGTVFHAASSGDVVYITDSIKDANPGFDLWHSAVGRFQNHGFGNTIIVKITDSTNPDLNGKYWEIHHLMRGSATSLGIKVGSHVVQGQTIGRSGHNGVSTNPHIHFQVDKVYCDGPCGKGREKDTIDPLIPLGW</sequence>
<dbReference type="AlphaFoldDB" id="A0A554LJZ0"/>
<dbReference type="InterPro" id="IPR016047">
    <property type="entry name" value="M23ase_b-sheet_dom"/>
</dbReference>
<proteinExistence type="predicted"/>
<feature type="domain" description="M23ase beta-sheet core" evidence="1">
    <location>
        <begin position="133"/>
        <end position="252"/>
    </location>
</feature>
<evidence type="ECO:0000313" key="3">
    <source>
        <dbReference type="Proteomes" id="UP000316495"/>
    </source>
</evidence>
<name>A0A554LJZ0_9BACT</name>
<dbReference type="InterPro" id="IPR050570">
    <property type="entry name" value="Cell_wall_metabolism_enzyme"/>
</dbReference>
<dbReference type="CDD" id="cd12797">
    <property type="entry name" value="M23_peptidase"/>
    <property type="match status" value="1"/>
</dbReference>
<comment type="caution">
    <text evidence="2">The sequence shown here is derived from an EMBL/GenBank/DDBJ whole genome shotgun (WGS) entry which is preliminary data.</text>
</comment>
<dbReference type="Proteomes" id="UP000316495">
    <property type="component" value="Unassembled WGS sequence"/>
</dbReference>